<protein>
    <submittedName>
        <fullName evidence="2">Uncharacterized protein</fullName>
    </submittedName>
</protein>
<feature type="region of interest" description="Disordered" evidence="1">
    <location>
        <begin position="77"/>
        <end position="135"/>
    </location>
</feature>
<evidence type="ECO:0000313" key="2">
    <source>
        <dbReference type="EMBL" id="LAA83328.1"/>
    </source>
</evidence>
<accession>A0A2D4IGJ5</accession>
<organism evidence="2">
    <name type="scientific">Micrurus lemniscatus lemniscatus</name>
    <dbReference type="NCBI Taxonomy" id="129467"/>
    <lineage>
        <taxon>Eukaryota</taxon>
        <taxon>Metazoa</taxon>
        <taxon>Chordata</taxon>
        <taxon>Craniata</taxon>
        <taxon>Vertebrata</taxon>
        <taxon>Euteleostomi</taxon>
        <taxon>Lepidosauria</taxon>
        <taxon>Squamata</taxon>
        <taxon>Bifurcata</taxon>
        <taxon>Unidentata</taxon>
        <taxon>Episquamata</taxon>
        <taxon>Toxicofera</taxon>
        <taxon>Serpentes</taxon>
        <taxon>Colubroidea</taxon>
        <taxon>Elapidae</taxon>
        <taxon>Elapinae</taxon>
        <taxon>Micrurus</taxon>
    </lineage>
</organism>
<sequence>MTKEKCELHPPSTSGLNYSSRHSALSNCYRLHPFSSNFLTSPLPTPRSFVPQMKSVERERKRDHWVLTDREVQRCSRTGEKFKGGEAAVPSISSPSEDIPENSSPSSPLQKRKAADAIRKSCNPSANQLKNPSSP</sequence>
<reference evidence="2" key="2">
    <citation type="submission" date="2017-11" db="EMBL/GenBank/DDBJ databases">
        <title>Coralsnake Venomics: Analyses of Venom Gland Transcriptomes and Proteomes of Six Brazilian Taxa.</title>
        <authorList>
            <person name="Aird S.D."/>
            <person name="Jorge da Silva N."/>
            <person name="Qiu L."/>
            <person name="Villar-Briones A."/>
            <person name="Aparecida-Saddi V."/>
            <person name="Campos-Telles M.P."/>
            <person name="Grau M."/>
            <person name="Mikheyev A.S."/>
        </authorList>
    </citation>
    <scope>NUCLEOTIDE SEQUENCE</scope>
    <source>
        <tissue evidence="2">Venom_gland</tissue>
    </source>
</reference>
<feature type="compositionally biased region" description="Low complexity" evidence="1">
    <location>
        <begin position="90"/>
        <end position="108"/>
    </location>
</feature>
<dbReference type="EMBL" id="IACK01097544">
    <property type="protein sequence ID" value="LAA83328.1"/>
    <property type="molecule type" value="Transcribed_RNA"/>
</dbReference>
<name>A0A2D4IGJ5_MICLE</name>
<reference evidence="2" key="1">
    <citation type="submission" date="2017-07" db="EMBL/GenBank/DDBJ databases">
        <authorList>
            <person name="Mikheyev A."/>
            <person name="Grau M."/>
        </authorList>
    </citation>
    <scope>NUCLEOTIDE SEQUENCE</scope>
    <source>
        <tissue evidence="2">Venom_gland</tissue>
    </source>
</reference>
<proteinExistence type="predicted"/>
<dbReference type="EMBL" id="IACK01097542">
    <property type="protein sequence ID" value="LAA83326.1"/>
    <property type="molecule type" value="Transcribed_RNA"/>
</dbReference>
<evidence type="ECO:0000256" key="1">
    <source>
        <dbReference type="SAM" id="MobiDB-lite"/>
    </source>
</evidence>
<feature type="compositionally biased region" description="Polar residues" evidence="1">
    <location>
        <begin position="122"/>
        <end position="135"/>
    </location>
</feature>
<dbReference type="EMBL" id="IACK01097548">
    <property type="protein sequence ID" value="LAA83332.1"/>
    <property type="molecule type" value="Transcribed_RNA"/>
</dbReference>
<dbReference type="AlphaFoldDB" id="A0A2D4IGJ5"/>